<accession>A0A1J5PPN1</accession>
<name>A0A1J5PPN1_9ZZZZ</name>
<dbReference type="EC" id="2.1.1.288" evidence="3"/>
<sequence length="203" mass="21474">MGDVASGGHSTAEFWDGEADTFDEQPDHGLRDPVVRSAWDGLLGTVMPPASARIADLGCGTGSLSLLLVEAGHRVCGLDISPGMVAAAREKITGAGHEVELVVGDAAAPPWLPASFDVVLTRHVLWAMADPDAALARWIDLLAPGGRLVLVEGHWWTGAGMTAARASDLVLRHRGEADVIELREPAFWGGAISDERFVVVSRR</sequence>
<comment type="caution">
    <text evidence="3">The sequence shown here is derived from an EMBL/GenBank/DDBJ whole genome shotgun (WGS) entry which is preliminary data.</text>
</comment>
<proteinExistence type="predicted"/>
<reference evidence="3" key="1">
    <citation type="submission" date="2016-10" db="EMBL/GenBank/DDBJ databases">
        <title>Sequence of Gallionella enrichment culture.</title>
        <authorList>
            <person name="Poehlein A."/>
            <person name="Muehling M."/>
            <person name="Daniel R."/>
        </authorList>
    </citation>
    <scope>NUCLEOTIDE SEQUENCE</scope>
</reference>
<gene>
    <name evidence="3" type="primary">dauC</name>
    <name evidence="3" type="ORF">GALL_448220</name>
</gene>
<dbReference type="Gene3D" id="3.40.50.150">
    <property type="entry name" value="Vaccinia Virus protein VP39"/>
    <property type="match status" value="1"/>
</dbReference>
<keyword evidence="3" id="KW-0489">Methyltransferase</keyword>
<dbReference type="InterPro" id="IPR013216">
    <property type="entry name" value="Methyltransf_11"/>
</dbReference>
<dbReference type="SUPFAM" id="SSF53335">
    <property type="entry name" value="S-adenosyl-L-methionine-dependent methyltransferases"/>
    <property type="match status" value="1"/>
</dbReference>
<dbReference type="GO" id="GO:0032259">
    <property type="term" value="P:methylation"/>
    <property type="evidence" value="ECO:0007669"/>
    <property type="project" value="UniProtKB-KW"/>
</dbReference>
<feature type="region of interest" description="Disordered" evidence="1">
    <location>
        <begin position="1"/>
        <end position="30"/>
    </location>
</feature>
<dbReference type="InterPro" id="IPR029063">
    <property type="entry name" value="SAM-dependent_MTases_sf"/>
</dbReference>
<dbReference type="CDD" id="cd02440">
    <property type="entry name" value="AdoMet_MTases"/>
    <property type="match status" value="1"/>
</dbReference>
<keyword evidence="3" id="KW-0808">Transferase</keyword>
<dbReference type="AlphaFoldDB" id="A0A1J5PPN1"/>
<dbReference type="EMBL" id="MLJW01002831">
    <property type="protein sequence ID" value="OIQ73542.1"/>
    <property type="molecule type" value="Genomic_DNA"/>
</dbReference>
<evidence type="ECO:0000313" key="3">
    <source>
        <dbReference type="EMBL" id="OIQ73542.1"/>
    </source>
</evidence>
<evidence type="ECO:0000256" key="1">
    <source>
        <dbReference type="SAM" id="MobiDB-lite"/>
    </source>
</evidence>
<feature type="compositionally biased region" description="Acidic residues" evidence="1">
    <location>
        <begin position="15"/>
        <end position="24"/>
    </location>
</feature>
<dbReference type="PANTHER" id="PTHR43861:SF1">
    <property type="entry name" value="TRANS-ACONITATE 2-METHYLTRANSFERASE"/>
    <property type="match status" value="1"/>
</dbReference>
<dbReference type="Pfam" id="PF08241">
    <property type="entry name" value="Methyltransf_11"/>
    <property type="match status" value="1"/>
</dbReference>
<organism evidence="3">
    <name type="scientific">mine drainage metagenome</name>
    <dbReference type="NCBI Taxonomy" id="410659"/>
    <lineage>
        <taxon>unclassified sequences</taxon>
        <taxon>metagenomes</taxon>
        <taxon>ecological metagenomes</taxon>
    </lineage>
</organism>
<protein>
    <submittedName>
        <fullName evidence="3">Aklanonic acid methyltransferase DauC</fullName>
        <ecNumber evidence="3">2.1.1.288</ecNumber>
    </submittedName>
</protein>
<evidence type="ECO:0000259" key="2">
    <source>
        <dbReference type="Pfam" id="PF08241"/>
    </source>
</evidence>
<dbReference type="GO" id="GO:0008757">
    <property type="term" value="F:S-adenosylmethionine-dependent methyltransferase activity"/>
    <property type="evidence" value="ECO:0007669"/>
    <property type="project" value="InterPro"/>
</dbReference>
<feature type="domain" description="Methyltransferase type 11" evidence="2">
    <location>
        <begin position="56"/>
        <end position="150"/>
    </location>
</feature>
<dbReference type="PANTHER" id="PTHR43861">
    <property type="entry name" value="TRANS-ACONITATE 2-METHYLTRANSFERASE-RELATED"/>
    <property type="match status" value="1"/>
</dbReference>